<dbReference type="InterPro" id="IPR000169">
    <property type="entry name" value="Pept_cys_AS"/>
</dbReference>
<dbReference type="InterPro" id="IPR013201">
    <property type="entry name" value="Prot_inhib_I29"/>
</dbReference>
<reference evidence="9" key="4">
    <citation type="submission" date="2021-05" db="UniProtKB">
        <authorList>
            <consortium name="EnsemblPlants"/>
        </authorList>
    </citation>
    <scope>IDENTIFICATION</scope>
    <source>
        <strain evidence="9">cv. B73</strain>
    </source>
</reference>
<reference evidence="8" key="2">
    <citation type="submission" date="2015-12" db="EMBL/GenBank/DDBJ databases">
        <title>Update maize B73 reference genome by single molecule sequencing technologies.</title>
        <authorList>
            <consortium name="Maize Genome Sequencing Project"/>
            <person name="Ware D."/>
        </authorList>
    </citation>
    <scope>NUCLEOTIDE SEQUENCE</scope>
    <source>
        <tissue evidence="8">Seedling</tissue>
    </source>
</reference>
<dbReference type="Proteomes" id="UP000007305">
    <property type="component" value="Chromosome 6"/>
</dbReference>
<evidence type="ECO:0000313" key="9">
    <source>
        <dbReference type="EnsemblPlants" id="Zm00001eb273450_P001"/>
    </source>
</evidence>
<evidence type="ECO:0000313" key="10">
    <source>
        <dbReference type="Proteomes" id="UP000007305"/>
    </source>
</evidence>
<gene>
    <name evidence="9" type="primary">LOC542561</name>
    <name evidence="8" type="ORF">ZEAMMB73_Zm00001d036542</name>
</gene>
<dbReference type="PaxDb" id="4577-GRMZM2G150276_P01"/>
<evidence type="ECO:0000256" key="3">
    <source>
        <dbReference type="ARBA" id="ARBA00023157"/>
    </source>
</evidence>
<feature type="signal peptide" evidence="5">
    <location>
        <begin position="1"/>
        <end position="28"/>
    </location>
</feature>
<dbReference type="PROSITE" id="PS00639">
    <property type="entry name" value="THIOL_PROTEASE_HIS"/>
    <property type="match status" value="1"/>
</dbReference>
<reference evidence="10" key="1">
    <citation type="journal article" date="2009" name="Science">
        <title>The B73 maize genome: complexity, diversity, and dynamics.</title>
        <authorList>
            <person name="Schnable P.S."/>
            <person name="Ware D."/>
            <person name="Fulton R.S."/>
            <person name="Stein J.C."/>
            <person name="Wei F."/>
            <person name="Pasternak S."/>
            <person name="Liang C."/>
            <person name="Zhang J."/>
            <person name="Fulton L."/>
            <person name="Graves T.A."/>
            <person name="Minx P."/>
            <person name="Reily A.D."/>
            <person name="Courtney L."/>
            <person name="Kruchowski S.S."/>
            <person name="Tomlinson C."/>
            <person name="Strong C."/>
            <person name="Delehaunty K."/>
            <person name="Fronick C."/>
            <person name="Courtney B."/>
            <person name="Rock S.M."/>
            <person name="Belter E."/>
            <person name="Du F."/>
            <person name="Kim K."/>
            <person name="Abbott R.M."/>
            <person name="Cotton M."/>
            <person name="Levy A."/>
            <person name="Marchetto P."/>
            <person name="Ochoa K."/>
            <person name="Jackson S.M."/>
            <person name="Gillam B."/>
            <person name="Chen W."/>
            <person name="Yan L."/>
            <person name="Higginbotham J."/>
            <person name="Cardenas M."/>
            <person name="Waligorski J."/>
            <person name="Applebaum E."/>
            <person name="Phelps L."/>
            <person name="Falcone J."/>
            <person name="Kanchi K."/>
            <person name="Thane T."/>
            <person name="Scimone A."/>
            <person name="Thane N."/>
            <person name="Henke J."/>
            <person name="Wang T."/>
            <person name="Ruppert J."/>
            <person name="Shah N."/>
            <person name="Rotter K."/>
            <person name="Hodges J."/>
            <person name="Ingenthron E."/>
            <person name="Cordes M."/>
            <person name="Kohlberg S."/>
            <person name="Sgro J."/>
            <person name="Delgado B."/>
            <person name="Mead K."/>
            <person name="Chinwalla A."/>
            <person name="Leonard S."/>
            <person name="Crouse K."/>
            <person name="Collura K."/>
            <person name="Kudrna D."/>
            <person name="Currie J."/>
            <person name="He R."/>
            <person name="Angelova A."/>
            <person name="Rajasekar S."/>
            <person name="Mueller T."/>
            <person name="Lomeli R."/>
            <person name="Scara G."/>
            <person name="Ko A."/>
            <person name="Delaney K."/>
            <person name="Wissotski M."/>
            <person name="Lopez G."/>
            <person name="Campos D."/>
            <person name="Braidotti M."/>
            <person name="Ashley E."/>
            <person name="Golser W."/>
            <person name="Kim H."/>
            <person name="Lee S."/>
            <person name="Lin J."/>
            <person name="Dujmic Z."/>
            <person name="Kim W."/>
            <person name="Talag J."/>
            <person name="Zuccolo A."/>
            <person name="Fan C."/>
            <person name="Sebastian A."/>
            <person name="Kramer M."/>
            <person name="Spiegel L."/>
            <person name="Nascimento L."/>
            <person name="Zutavern T."/>
            <person name="Miller B."/>
            <person name="Ambroise C."/>
            <person name="Muller S."/>
            <person name="Spooner W."/>
            <person name="Narechania A."/>
            <person name="Ren L."/>
            <person name="Wei S."/>
            <person name="Kumari S."/>
            <person name="Faga B."/>
            <person name="Levy M.J."/>
            <person name="McMahan L."/>
            <person name="Van Buren P."/>
            <person name="Vaughn M.W."/>
            <person name="Ying K."/>
            <person name="Yeh C.-T."/>
            <person name="Emrich S.J."/>
            <person name="Jia Y."/>
            <person name="Kalyanaraman A."/>
            <person name="Hsia A.-P."/>
            <person name="Barbazuk W.B."/>
            <person name="Baucom R.S."/>
            <person name="Brutnell T.P."/>
            <person name="Carpita N.C."/>
            <person name="Chaparro C."/>
            <person name="Chia J.-M."/>
            <person name="Deragon J.-M."/>
            <person name="Estill J.C."/>
            <person name="Fu Y."/>
            <person name="Jeddeloh J.A."/>
            <person name="Han Y."/>
            <person name="Lee H."/>
            <person name="Li P."/>
            <person name="Lisch D.R."/>
            <person name="Liu S."/>
            <person name="Liu Z."/>
            <person name="Nagel D.H."/>
            <person name="McCann M.C."/>
            <person name="SanMiguel P."/>
            <person name="Myers A.M."/>
            <person name="Nettleton D."/>
            <person name="Nguyen J."/>
            <person name="Penning B.W."/>
            <person name="Ponnala L."/>
            <person name="Schneider K.L."/>
            <person name="Schwartz D.C."/>
            <person name="Sharma A."/>
            <person name="Soderlund C."/>
            <person name="Springer N.M."/>
            <person name="Sun Q."/>
            <person name="Wang H."/>
            <person name="Waterman M."/>
            <person name="Westerman R."/>
            <person name="Wolfgruber T.K."/>
            <person name="Yang L."/>
            <person name="Yu Y."/>
            <person name="Zhang L."/>
            <person name="Zhou S."/>
            <person name="Zhu Q."/>
            <person name="Bennetzen J.L."/>
            <person name="Dawe R.K."/>
            <person name="Jiang J."/>
            <person name="Jiang N."/>
            <person name="Presting G.G."/>
            <person name="Wessler S.R."/>
            <person name="Aluru S."/>
            <person name="Martienssen R.A."/>
            <person name="Clifton S.W."/>
            <person name="McCombie W.R."/>
            <person name="Wing R.A."/>
            <person name="Wilson R.K."/>
        </authorList>
    </citation>
    <scope>NUCLEOTIDE SEQUENCE [LARGE SCALE GENOMIC DNA]</scope>
    <source>
        <strain evidence="10">cv. B73</strain>
    </source>
</reference>
<dbReference type="InterPro" id="IPR038765">
    <property type="entry name" value="Papain-like_cys_pep_sf"/>
</dbReference>
<dbReference type="Pfam" id="PF08246">
    <property type="entry name" value="Inhibitor_I29"/>
    <property type="match status" value="1"/>
</dbReference>
<dbReference type="InterPro" id="IPR025661">
    <property type="entry name" value="Pept_asp_AS"/>
</dbReference>
<feature type="domain" description="Cathepsin propeptide inhibitor" evidence="7">
    <location>
        <begin position="55"/>
        <end position="128"/>
    </location>
</feature>
<dbReference type="SMART" id="SM00645">
    <property type="entry name" value="Pept_C1"/>
    <property type="match status" value="1"/>
</dbReference>
<proteinExistence type="evidence at protein level"/>
<evidence type="ECO:0007829" key="11">
    <source>
        <dbReference type="PeptideAtlas" id="A0A1D6LPA3"/>
    </source>
</evidence>
<feature type="region of interest" description="Disordered" evidence="4">
    <location>
        <begin position="59"/>
        <end position="83"/>
    </location>
</feature>
<reference evidence="9" key="3">
    <citation type="submission" date="2019-07" db="EMBL/GenBank/DDBJ databases">
        <authorList>
            <person name="Seetharam A."/>
            <person name="Woodhouse M."/>
            <person name="Cannon E."/>
        </authorList>
    </citation>
    <scope>NUCLEOTIDE SEQUENCE [LARGE SCALE GENOMIC DNA]</scope>
    <source>
        <strain evidence="9">cv. B73</strain>
    </source>
</reference>
<protein>
    <submittedName>
        <fullName evidence="8">Insect resistance1</fullName>
    </submittedName>
</protein>
<dbReference type="RefSeq" id="NP_001385188.1">
    <property type="nucleotide sequence ID" value="NM_001398259.1"/>
</dbReference>
<keyword evidence="10" id="KW-1185">Reference proteome</keyword>
<dbReference type="STRING" id="4577.A0A1D6LPA3"/>
<dbReference type="GO" id="GO:0005615">
    <property type="term" value="C:extracellular space"/>
    <property type="evidence" value="ECO:0000318"/>
    <property type="project" value="GO_Central"/>
</dbReference>
<name>A0A1D6LPA3_MAIZE</name>
<dbReference type="CDD" id="cd02248">
    <property type="entry name" value="Peptidase_C1A"/>
    <property type="match status" value="1"/>
</dbReference>
<dbReference type="SMART" id="SM00848">
    <property type="entry name" value="Inhibitor_I29"/>
    <property type="match status" value="1"/>
</dbReference>
<evidence type="ECO:0000259" key="6">
    <source>
        <dbReference type="SMART" id="SM00645"/>
    </source>
</evidence>
<dbReference type="SMR" id="A0A1D6LPA3"/>
<evidence type="ECO:0000313" key="8">
    <source>
        <dbReference type="EMBL" id="AQK81331.1"/>
    </source>
</evidence>
<dbReference type="OMA" id="DYPFIAT"/>
<feature type="chain" id="PRO_5010752738" evidence="5">
    <location>
        <begin position="29"/>
        <end position="406"/>
    </location>
</feature>
<dbReference type="FunFam" id="3.90.70.10:FF:000164">
    <property type="entry name" value="Cysteine protease Mir1"/>
    <property type="match status" value="1"/>
</dbReference>
<keyword evidence="2 5" id="KW-0732">Signal</keyword>
<dbReference type="Gramene" id="Zm00001eb273450_T001">
    <property type="protein sequence ID" value="Zm00001eb273450_P001"/>
    <property type="gene ID" value="Zm00001eb273450"/>
</dbReference>
<feature type="domain" description="Peptidase C1A papain C-terminal" evidence="6">
    <location>
        <begin position="162"/>
        <end position="377"/>
    </location>
</feature>
<dbReference type="PRINTS" id="PR00705">
    <property type="entry name" value="PAPAIN"/>
</dbReference>
<dbReference type="InterPro" id="IPR025660">
    <property type="entry name" value="Pept_his_AS"/>
</dbReference>
<dbReference type="EMBL" id="CM000782">
    <property type="protein sequence ID" value="AQK81331.1"/>
    <property type="molecule type" value="Genomic_DNA"/>
</dbReference>
<sequence>MRPTRSPVPATALLLLAVALALAATAAARHFYTTTTTTRVPAPAERADEEVRRMYEAWKSKHGRGGSSNDDCDMAPGDDEQEEDRRLRLEVFRDNLRYIDKHNAEADAGLHTFRLGLTPFADLTLDEYRGRVLGFRARARRSGARYGHGHGYRARPRGGDLLPDAIDWRQLGAVTEVKDQQQCGGCWAFSAVAAIEGINAIATGNLVSLSEQEIIDCDAQDSGCDGGQMENAFRFVIGNGGIDTEADYPFIGTDGTCDASKENNEKVATIDGLVEVASNNETALQEAVAIQPVSVAIDASGRAFQHYSSGIFNGPCGTSLDHGVTAVGYGSESGKDYWIVKNSWSASWGEAGYIRMRRNVPRPTGKCGIAMDASYPVKDTYHDPGTGTGTATATAAAMDVIKMVLA</sequence>
<dbReference type="PROSITE" id="PS00139">
    <property type="entry name" value="THIOL_PROTEASE_CYS"/>
    <property type="match status" value="1"/>
</dbReference>
<dbReference type="eggNOG" id="KOG1543">
    <property type="taxonomic scope" value="Eukaryota"/>
</dbReference>
<dbReference type="InterPro" id="IPR000668">
    <property type="entry name" value="Peptidase_C1A_C"/>
</dbReference>
<dbReference type="AlphaFoldDB" id="A0A1D6LPA3"/>
<dbReference type="PROSITE" id="PS00640">
    <property type="entry name" value="THIOL_PROTEASE_ASN"/>
    <property type="match status" value="1"/>
</dbReference>
<dbReference type="PANTHER" id="PTHR12411">
    <property type="entry name" value="CYSTEINE PROTEASE FAMILY C1-RELATED"/>
    <property type="match status" value="1"/>
</dbReference>
<evidence type="ECO:0000256" key="5">
    <source>
        <dbReference type="SAM" id="SignalP"/>
    </source>
</evidence>
<evidence type="ECO:0000256" key="4">
    <source>
        <dbReference type="SAM" id="MobiDB-lite"/>
    </source>
</evidence>
<dbReference type="Pfam" id="PF00112">
    <property type="entry name" value="Peptidase_C1"/>
    <property type="match status" value="1"/>
</dbReference>
<evidence type="ECO:0000256" key="2">
    <source>
        <dbReference type="ARBA" id="ARBA00022729"/>
    </source>
</evidence>
<dbReference type="Gene3D" id="3.90.70.10">
    <property type="entry name" value="Cysteine proteinases"/>
    <property type="match status" value="1"/>
</dbReference>
<dbReference type="GO" id="GO:0004197">
    <property type="term" value="F:cysteine-type endopeptidase activity"/>
    <property type="evidence" value="ECO:0000318"/>
    <property type="project" value="GO_Central"/>
</dbReference>
<keyword evidence="11" id="KW-1267">Proteomics identification</keyword>
<dbReference type="InterPro" id="IPR039417">
    <property type="entry name" value="Peptidase_C1A_papain-like"/>
</dbReference>
<feature type="compositionally biased region" description="Acidic residues" evidence="4">
    <location>
        <begin position="70"/>
        <end position="82"/>
    </location>
</feature>
<dbReference type="EnsemblPlants" id="Zm00001eb273450_T001">
    <property type="protein sequence ID" value="Zm00001eb273450_P001"/>
    <property type="gene ID" value="Zm00001eb273450"/>
</dbReference>
<dbReference type="SUPFAM" id="SSF54001">
    <property type="entry name" value="Cysteine proteinases"/>
    <property type="match status" value="1"/>
</dbReference>
<evidence type="ECO:0000259" key="7">
    <source>
        <dbReference type="SMART" id="SM00848"/>
    </source>
</evidence>
<dbReference type="GO" id="GO:0005764">
    <property type="term" value="C:lysosome"/>
    <property type="evidence" value="ECO:0000318"/>
    <property type="project" value="GO_Central"/>
</dbReference>
<dbReference type="GO" id="GO:0051603">
    <property type="term" value="P:proteolysis involved in protein catabolic process"/>
    <property type="evidence" value="ECO:0000318"/>
    <property type="project" value="GO_Central"/>
</dbReference>
<accession>A0A1D6LPA3</accession>
<organism evidence="8">
    <name type="scientific">Zea mays</name>
    <name type="common">Maize</name>
    <dbReference type="NCBI Taxonomy" id="4577"/>
    <lineage>
        <taxon>Eukaryota</taxon>
        <taxon>Viridiplantae</taxon>
        <taxon>Streptophyta</taxon>
        <taxon>Embryophyta</taxon>
        <taxon>Tracheophyta</taxon>
        <taxon>Spermatophyta</taxon>
        <taxon>Magnoliopsida</taxon>
        <taxon>Liliopsida</taxon>
        <taxon>Poales</taxon>
        <taxon>Poaceae</taxon>
        <taxon>PACMAD clade</taxon>
        <taxon>Panicoideae</taxon>
        <taxon>Andropogonodae</taxon>
        <taxon>Andropogoneae</taxon>
        <taxon>Tripsacinae</taxon>
        <taxon>Zea</taxon>
    </lineage>
</organism>
<dbReference type="InterPro" id="IPR013128">
    <property type="entry name" value="Peptidase_C1A"/>
</dbReference>
<keyword evidence="3" id="KW-1015">Disulfide bond</keyword>
<evidence type="ECO:0000256" key="1">
    <source>
        <dbReference type="ARBA" id="ARBA00008455"/>
    </source>
</evidence>
<comment type="similarity">
    <text evidence="1">Belongs to the peptidase C1 family.</text>
</comment>
<dbReference type="GeneID" id="542561"/>
<dbReference type="ExpressionAtlas" id="A0A1D6LPA3">
    <property type="expression patterns" value="baseline and differential"/>
</dbReference>